<protein>
    <submittedName>
        <fullName evidence="1">Uncharacterized protein</fullName>
    </submittedName>
</protein>
<proteinExistence type="predicted"/>
<name>A0A0K2UXH2_LEPSM</name>
<dbReference type="AlphaFoldDB" id="A0A0K2UXH2"/>
<sequence length="20" mass="2298">MSLTLLTDKHDLILVVFIIL</sequence>
<dbReference type="EMBL" id="HACA01025588">
    <property type="protein sequence ID" value="CDW42949.1"/>
    <property type="molecule type" value="Transcribed_RNA"/>
</dbReference>
<accession>A0A0K2UXH2</accession>
<evidence type="ECO:0000313" key="1">
    <source>
        <dbReference type="EMBL" id="CDW42949.1"/>
    </source>
</evidence>
<organism evidence="1">
    <name type="scientific">Lepeophtheirus salmonis</name>
    <name type="common">Salmon louse</name>
    <name type="synonym">Caligus salmonis</name>
    <dbReference type="NCBI Taxonomy" id="72036"/>
    <lineage>
        <taxon>Eukaryota</taxon>
        <taxon>Metazoa</taxon>
        <taxon>Ecdysozoa</taxon>
        <taxon>Arthropoda</taxon>
        <taxon>Crustacea</taxon>
        <taxon>Multicrustacea</taxon>
        <taxon>Hexanauplia</taxon>
        <taxon>Copepoda</taxon>
        <taxon>Siphonostomatoida</taxon>
        <taxon>Caligidae</taxon>
        <taxon>Lepeophtheirus</taxon>
    </lineage>
</organism>
<reference evidence="1" key="1">
    <citation type="submission" date="2014-05" db="EMBL/GenBank/DDBJ databases">
        <authorList>
            <person name="Chronopoulou M."/>
        </authorList>
    </citation>
    <scope>NUCLEOTIDE SEQUENCE</scope>
    <source>
        <tissue evidence="1">Whole organism</tissue>
    </source>
</reference>